<dbReference type="InterPro" id="IPR010982">
    <property type="entry name" value="Lambda_DNA-bd_dom_sf"/>
</dbReference>
<dbReference type="Gene3D" id="3.40.50.2300">
    <property type="match status" value="2"/>
</dbReference>
<dbReference type="AlphaFoldDB" id="A0AA37UDM3"/>
<dbReference type="PROSITE" id="PS00356">
    <property type="entry name" value="HTH_LACI_1"/>
    <property type="match status" value="1"/>
</dbReference>
<dbReference type="GO" id="GO:0003700">
    <property type="term" value="F:DNA-binding transcription factor activity"/>
    <property type="evidence" value="ECO:0007669"/>
    <property type="project" value="TreeGrafter"/>
</dbReference>
<dbReference type="InterPro" id="IPR000843">
    <property type="entry name" value="HTH_LacI"/>
</dbReference>
<organism evidence="5 6">
    <name type="scientific">Arenivirga flava</name>
    <dbReference type="NCBI Taxonomy" id="1930060"/>
    <lineage>
        <taxon>Bacteria</taxon>
        <taxon>Bacillati</taxon>
        <taxon>Actinomycetota</taxon>
        <taxon>Actinomycetes</taxon>
        <taxon>Micrococcales</taxon>
        <taxon>Microbacteriaceae</taxon>
        <taxon>Arenivirga</taxon>
    </lineage>
</organism>
<dbReference type="Pfam" id="PF00356">
    <property type="entry name" value="LacI"/>
    <property type="match status" value="1"/>
</dbReference>
<dbReference type="SUPFAM" id="SSF53822">
    <property type="entry name" value="Periplasmic binding protein-like I"/>
    <property type="match status" value="1"/>
</dbReference>
<dbReference type="EMBL" id="BSUL01000001">
    <property type="protein sequence ID" value="GMA28464.1"/>
    <property type="molecule type" value="Genomic_DNA"/>
</dbReference>
<evidence type="ECO:0000313" key="5">
    <source>
        <dbReference type="EMBL" id="GMA28464.1"/>
    </source>
</evidence>
<comment type="caution">
    <text evidence="5">The sequence shown here is derived from an EMBL/GenBank/DDBJ whole genome shotgun (WGS) entry which is preliminary data.</text>
</comment>
<dbReference type="SMART" id="SM00354">
    <property type="entry name" value="HTH_LACI"/>
    <property type="match status" value="1"/>
</dbReference>
<protein>
    <submittedName>
        <fullName evidence="5">LacI family transcriptional regulator</fullName>
    </submittedName>
</protein>
<keyword evidence="1" id="KW-0805">Transcription regulation</keyword>
<keyword evidence="3" id="KW-0804">Transcription</keyword>
<dbReference type="Proteomes" id="UP001157160">
    <property type="component" value="Unassembled WGS sequence"/>
</dbReference>
<dbReference type="Gene3D" id="1.10.260.40">
    <property type="entry name" value="lambda repressor-like DNA-binding domains"/>
    <property type="match status" value="1"/>
</dbReference>
<dbReference type="PROSITE" id="PS50932">
    <property type="entry name" value="HTH_LACI_2"/>
    <property type="match status" value="1"/>
</dbReference>
<name>A0AA37UDM3_9MICO</name>
<dbReference type="SUPFAM" id="SSF47413">
    <property type="entry name" value="lambda repressor-like DNA-binding domains"/>
    <property type="match status" value="1"/>
</dbReference>
<evidence type="ECO:0000259" key="4">
    <source>
        <dbReference type="PROSITE" id="PS50932"/>
    </source>
</evidence>
<evidence type="ECO:0000256" key="2">
    <source>
        <dbReference type="ARBA" id="ARBA00023125"/>
    </source>
</evidence>
<feature type="domain" description="HTH lacI-type" evidence="4">
    <location>
        <begin position="4"/>
        <end position="58"/>
    </location>
</feature>
<keyword evidence="2" id="KW-0238">DNA-binding</keyword>
<evidence type="ECO:0000256" key="1">
    <source>
        <dbReference type="ARBA" id="ARBA00023015"/>
    </source>
</evidence>
<proteinExistence type="predicted"/>
<dbReference type="RefSeq" id="WP_284231798.1">
    <property type="nucleotide sequence ID" value="NZ_BSUL01000001.1"/>
</dbReference>
<accession>A0AA37UDM3</accession>
<keyword evidence="6" id="KW-1185">Reference proteome</keyword>
<evidence type="ECO:0000313" key="6">
    <source>
        <dbReference type="Proteomes" id="UP001157160"/>
    </source>
</evidence>
<dbReference type="PANTHER" id="PTHR30146:SF109">
    <property type="entry name" value="HTH-TYPE TRANSCRIPTIONAL REGULATOR GALS"/>
    <property type="match status" value="1"/>
</dbReference>
<dbReference type="InterPro" id="IPR028082">
    <property type="entry name" value="Peripla_BP_I"/>
</dbReference>
<dbReference type="GO" id="GO:0000976">
    <property type="term" value="F:transcription cis-regulatory region binding"/>
    <property type="evidence" value="ECO:0007669"/>
    <property type="project" value="TreeGrafter"/>
</dbReference>
<dbReference type="Pfam" id="PF00532">
    <property type="entry name" value="Peripla_BP_1"/>
    <property type="match status" value="1"/>
</dbReference>
<dbReference type="InterPro" id="IPR001761">
    <property type="entry name" value="Peripla_BP/Lac1_sug-bd_dom"/>
</dbReference>
<dbReference type="CDD" id="cd01392">
    <property type="entry name" value="HTH_LacI"/>
    <property type="match status" value="1"/>
</dbReference>
<reference evidence="5 6" key="1">
    <citation type="journal article" date="2014" name="Int. J. Syst. Evol. Microbiol.">
        <title>Complete genome sequence of Corynebacterium casei LMG S-19264T (=DSM 44701T), isolated from a smear-ripened cheese.</title>
        <authorList>
            <consortium name="US DOE Joint Genome Institute (JGI-PGF)"/>
            <person name="Walter F."/>
            <person name="Albersmeier A."/>
            <person name="Kalinowski J."/>
            <person name="Ruckert C."/>
        </authorList>
    </citation>
    <scope>NUCLEOTIDE SEQUENCE [LARGE SCALE GENOMIC DNA]</scope>
    <source>
        <strain evidence="5 6">NBRC 112289</strain>
    </source>
</reference>
<dbReference type="PANTHER" id="PTHR30146">
    <property type="entry name" value="LACI-RELATED TRANSCRIPTIONAL REPRESSOR"/>
    <property type="match status" value="1"/>
</dbReference>
<sequence>MGVVSIRDVATAAGVSIGTVSNVLNRPEKVADATVAKVRAAIDELGFIRNEAARQLRDGRSAAIGLVVLDVRNPYFTDVAHGVETAAAAAGLSVTLGNSDGDPARERRYLELFEQQRVQGVLISPADASLDRLRRLDERSIPVVLVDGVDPTGALDAVTVDDVAGGRMAAEHLLGLGRRRLLVVAGPATLSQVADRLAGVRAAIAAVPDASIEVVHLPQLTVTAGRELGRSLVARPASARPDAVFAVNDLLGLGVLQALVLERGTVRVPEDVAVIGYDDIEWAASAVVPLSSVRQPREQLGRTAIEALLARGAGGERAGAVRFAPELVARRSTTG</sequence>
<gene>
    <name evidence="5" type="ORF">GCM10025874_17170</name>
</gene>
<evidence type="ECO:0000256" key="3">
    <source>
        <dbReference type="ARBA" id="ARBA00023163"/>
    </source>
</evidence>